<dbReference type="Pfam" id="PF05212">
    <property type="entry name" value="DUF707"/>
    <property type="match status" value="1"/>
</dbReference>
<feature type="compositionally biased region" description="Polar residues" evidence="1">
    <location>
        <begin position="366"/>
        <end position="382"/>
    </location>
</feature>
<keyword evidence="2" id="KW-0812">Transmembrane</keyword>
<dbReference type="AlphaFoldDB" id="A9NY73"/>
<dbReference type="EMBL" id="EF086313">
    <property type="protein sequence ID" value="ABK25584.1"/>
    <property type="molecule type" value="mRNA"/>
</dbReference>
<sequence length="441" mass="50712">MKSFKSWRSKSSCGNILWECGDGKVSGSKGLRIKTIPSLGILTVLMLFLIAMTMKEQYEQTRAEGRWQPFDSAKNSNLTASNHRKYLSKNLQEEWRITDQLNTDNKKGIESLPRGIVQETSDLELKPLWRNSRIKDTGKQHRNLMAMTIGIKQKANVNLIVQKFLSANFSIILFHYDGNVDGWNDLEWSRKTVHIGAQNQTKWWFAKRFLHPAVVSVYDYIFIWDEDLGVENFHPGRYLRIMKAEGLEISQPALDPKSSEIHHRITIRNKTRRVHRRLYNLRGSTNCSATSIGPPCTGWVEGMAPVFTRAAWQCAWHLIQNDLIHGWGMDMKLGYCAQGDHTKNVGVIDSEYIVHQGLQSLGGPSANKSSVAVSPSQRSVTKAASEVDPRSEIRRQSVAELTIFRRRWQRAVEEDKNWVDPFEDLRKKKSHLYKKSHRRPK</sequence>
<reference evidence="3" key="1">
    <citation type="journal article" date="2008" name="BMC Genomics">
        <title>A conifer genomics resource of 200,000 spruce (Picea spp.) ESTs and 6,464 high-quality, sequence-finished full-length cDNAs for Sitka spruce (Picea sitchensis).</title>
        <authorList>
            <person name="Ralph S.G."/>
            <person name="Chun H.J."/>
            <person name="Kolosova N."/>
            <person name="Cooper D."/>
            <person name="Oddy C."/>
            <person name="Ritland C.E."/>
            <person name="Kirkpatrick R."/>
            <person name="Moore R."/>
            <person name="Barber S."/>
            <person name="Holt R.A."/>
            <person name="Jones S.J."/>
            <person name="Marra M.A."/>
            <person name="Douglas C.J."/>
            <person name="Ritland K."/>
            <person name="Bohlmann J."/>
        </authorList>
    </citation>
    <scope>NUCLEOTIDE SEQUENCE</scope>
    <source>
        <tissue evidence="3">Bark</tissue>
    </source>
</reference>
<feature type="region of interest" description="Disordered" evidence="1">
    <location>
        <begin position="363"/>
        <end position="389"/>
    </location>
</feature>
<organism evidence="3">
    <name type="scientific">Picea sitchensis</name>
    <name type="common">Sitka spruce</name>
    <name type="synonym">Pinus sitchensis</name>
    <dbReference type="NCBI Taxonomy" id="3332"/>
    <lineage>
        <taxon>Eukaryota</taxon>
        <taxon>Viridiplantae</taxon>
        <taxon>Streptophyta</taxon>
        <taxon>Embryophyta</taxon>
        <taxon>Tracheophyta</taxon>
        <taxon>Spermatophyta</taxon>
        <taxon>Pinopsida</taxon>
        <taxon>Pinidae</taxon>
        <taxon>Conifers I</taxon>
        <taxon>Pinales</taxon>
        <taxon>Pinaceae</taxon>
        <taxon>Picea</taxon>
    </lineage>
</organism>
<dbReference type="PANTHER" id="PTHR31210:SF47">
    <property type="entry name" value="OS07G0564800 PROTEIN"/>
    <property type="match status" value="1"/>
</dbReference>
<feature type="transmembrane region" description="Helical" evidence="2">
    <location>
        <begin position="36"/>
        <end position="54"/>
    </location>
</feature>
<protein>
    <recommendedName>
        <fullName evidence="4">Lysine ketoglutarate reductase trans-splicing-like protein</fullName>
    </recommendedName>
</protein>
<accession>A9NY73</accession>
<dbReference type="OMA" id="CGFKMRQ"/>
<keyword evidence="2" id="KW-0472">Membrane</keyword>
<name>A9NY73_PICSI</name>
<evidence type="ECO:0000256" key="2">
    <source>
        <dbReference type="SAM" id="Phobius"/>
    </source>
</evidence>
<dbReference type="InterPro" id="IPR007877">
    <property type="entry name" value="DUF707"/>
</dbReference>
<evidence type="ECO:0008006" key="4">
    <source>
        <dbReference type="Google" id="ProtNLM"/>
    </source>
</evidence>
<evidence type="ECO:0000256" key="1">
    <source>
        <dbReference type="SAM" id="MobiDB-lite"/>
    </source>
</evidence>
<dbReference type="PANTHER" id="PTHR31210">
    <property type="entry name" value="OS06G0731900 PROTEIN"/>
    <property type="match status" value="1"/>
</dbReference>
<proteinExistence type="evidence at transcript level"/>
<evidence type="ECO:0000313" key="3">
    <source>
        <dbReference type="EMBL" id="ABK25584.1"/>
    </source>
</evidence>
<keyword evidence="2" id="KW-1133">Transmembrane helix</keyword>